<dbReference type="KEGG" id="hro:HELRODRAFT_182185"/>
<feature type="compositionally biased region" description="Acidic residues" evidence="1">
    <location>
        <begin position="897"/>
        <end position="918"/>
    </location>
</feature>
<dbReference type="HOGENOM" id="CLU_309112_0_0_1"/>
<feature type="region of interest" description="Disordered" evidence="1">
    <location>
        <begin position="231"/>
        <end position="258"/>
    </location>
</feature>
<reference evidence="2 4" key="2">
    <citation type="journal article" date="2013" name="Nature">
        <title>Insights into bilaterian evolution from three spiralian genomes.</title>
        <authorList>
            <person name="Simakov O."/>
            <person name="Marletaz F."/>
            <person name="Cho S.J."/>
            <person name="Edsinger-Gonzales E."/>
            <person name="Havlak P."/>
            <person name="Hellsten U."/>
            <person name="Kuo D.H."/>
            <person name="Larsson T."/>
            <person name="Lv J."/>
            <person name="Arendt D."/>
            <person name="Savage R."/>
            <person name="Osoegawa K."/>
            <person name="de Jong P."/>
            <person name="Grimwood J."/>
            <person name="Chapman J.A."/>
            <person name="Shapiro H."/>
            <person name="Aerts A."/>
            <person name="Otillar R.P."/>
            <person name="Terry A.Y."/>
            <person name="Boore J.L."/>
            <person name="Grigoriev I.V."/>
            <person name="Lindberg D.R."/>
            <person name="Seaver E.C."/>
            <person name="Weisblat D.A."/>
            <person name="Putnam N.H."/>
            <person name="Rokhsar D.S."/>
        </authorList>
    </citation>
    <scope>NUCLEOTIDE SEQUENCE</scope>
</reference>
<feature type="compositionally biased region" description="Polar residues" evidence="1">
    <location>
        <begin position="170"/>
        <end position="186"/>
    </location>
</feature>
<gene>
    <name evidence="3" type="primary">20208412</name>
    <name evidence="2" type="ORF">HELRODRAFT_182185</name>
</gene>
<dbReference type="AlphaFoldDB" id="T1FHW3"/>
<feature type="region of interest" description="Disordered" evidence="1">
    <location>
        <begin position="604"/>
        <end position="679"/>
    </location>
</feature>
<feature type="region of interest" description="Disordered" evidence="1">
    <location>
        <begin position="170"/>
        <end position="196"/>
    </location>
</feature>
<evidence type="ECO:0000313" key="2">
    <source>
        <dbReference type="EMBL" id="ESN91213.1"/>
    </source>
</evidence>
<feature type="region of interest" description="Disordered" evidence="1">
    <location>
        <begin position="890"/>
        <end position="922"/>
    </location>
</feature>
<dbReference type="GeneID" id="20208412"/>
<proteinExistence type="predicted"/>
<dbReference type="InParanoid" id="T1FHW3"/>
<feature type="compositionally biased region" description="Basic and acidic residues" evidence="1">
    <location>
        <begin position="628"/>
        <end position="660"/>
    </location>
</feature>
<dbReference type="CTD" id="20208412"/>
<dbReference type="EMBL" id="KB097710">
    <property type="protein sequence ID" value="ESN91213.1"/>
    <property type="molecule type" value="Genomic_DNA"/>
</dbReference>
<name>T1FHW3_HELRO</name>
<reference evidence="3" key="3">
    <citation type="submission" date="2015-06" db="UniProtKB">
        <authorList>
            <consortium name="EnsemblMetazoa"/>
        </authorList>
    </citation>
    <scope>IDENTIFICATION</scope>
</reference>
<dbReference type="EnsemblMetazoa" id="HelroT182185">
    <property type="protein sequence ID" value="HelroP182185"/>
    <property type="gene ID" value="HelroG182185"/>
</dbReference>
<feature type="compositionally biased region" description="Low complexity" evidence="1">
    <location>
        <begin position="666"/>
        <end position="679"/>
    </location>
</feature>
<feature type="region of interest" description="Disordered" evidence="1">
    <location>
        <begin position="398"/>
        <end position="434"/>
    </location>
</feature>
<organism evidence="3 4">
    <name type="scientific">Helobdella robusta</name>
    <name type="common">Californian leech</name>
    <dbReference type="NCBI Taxonomy" id="6412"/>
    <lineage>
        <taxon>Eukaryota</taxon>
        <taxon>Metazoa</taxon>
        <taxon>Spiralia</taxon>
        <taxon>Lophotrochozoa</taxon>
        <taxon>Annelida</taxon>
        <taxon>Clitellata</taxon>
        <taxon>Hirudinea</taxon>
        <taxon>Rhynchobdellida</taxon>
        <taxon>Glossiphoniidae</taxon>
        <taxon>Helobdella</taxon>
    </lineage>
</organism>
<evidence type="ECO:0000313" key="3">
    <source>
        <dbReference type="EnsemblMetazoa" id="HelroP182185"/>
    </source>
</evidence>
<protein>
    <submittedName>
        <fullName evidence="2 3">Uncharacterized protein</fullName>
    </submittedName>
</protein>
<keyword evidence="4" id="KW-1185">Reference proteome</keyword>
<sequence>MGTHGELVAFNRNYDDVLLLDSGFGVSENESAISFRYDSIENQTLPKSSSDGIGVTDDKIMTNSCESDKTSKLNDNNDSSGVFLDAEIREIIEKIINNVVNNEEKIETAANSESEIFKTVVKRDDDQLVKQSSYHVKFMNEKRNEKVDQKTKLTCDRALEILGLYKNQNENDSSKINKNPSKTSIKSLEPSDKLESKTNQLKSILKSSSKTNLSLSNPDLFRNSVREDSVNEGELLSRNDNPQSHLKLSEKETTSRGNLPVRKLSAPVFASDNEFNAEDNFEKEISLDERVENLLKMINECAHVRNNDSASSKPNYESSPLSGLSGLNKLTLMLQQLSNAREDNRYLRSKCSYLEFKYRPNYRRKFGDKTYFDPNIHGRSDYLLESLLLEHDQFQNKTSSSQQKLDVKRTNTDPESNLRSVDFTPKTDTKRSKKFQSRWEQVKKVFTSSQKKDNPLFKDVHSSKSKMSSERKYSKSGSIKIENLCIPEVYLTTGKDETEMEFGQKVTKTEFKEKLSTDDDLSLDKQKQIPPANDAKVKKPIHKVEFLLADPVQEQSGDDSEFEVVHKFNENLDFKIRHAVSPDNSSVISFEEVNINCNPVQTIVPDQQADKKKVPEKRNSVVSNAKRKSLEEHEKHYSHSSFKTKDHETEAQSLKNERAITSEQKSNSSTNLSRSFSSSAGRKTWEKVKGFIHPKKHDSKIKNNSKSLEKITPKITKDHKEKSYSYYEVKPDILTKSASRSVENIQPTPLASDHLTGFPAPLARSRSERIKRSTNKFKTAVARFASPSRSRNSKEGSWEKCSPTRHRASFTSYIGLSPDQFKYLDYDKYYQNIKSKSNFTDCSVEKNYKSSSDEKNILAGAKIESDKNKSDKTKKVIAGVEKKTKTVFNADVLGGNEGEDEDDGDDDDDDDDGGGEIDEDRKLTGGNFSLLISRSSPNNNLFDLIIIIVYIMSL</sequence>
<dbReference type="Proteomes" id="UP000015101">
    <property type="component" value="Unassembled WGS sequence"/>
</dbReference>
<dbReference type="RefSeq" id="XP_009030732.1">
    <property type="nucleotide sequence ID" value="XM_009032484.1"/>
</dbReference>
<accession>T1FHW3</accession>
<feature type="compositionally biased region" description="Basic and acidic residues" evidence="1">
    <location>
        <begin position="608"/>
        <end position="619"/>
    </location>
</feature>
<reference evidence="4" key="1">
    <citation type="submission" date="2012-12" db="EMBL/GenBank/DDBJ databases">
        <authorList>
            <person name="Hellsten U."/>
            <person name="Grimwood J."/>
            <person name="Chapman J.A."/>
            <person name="Shapiro H."/>
            <person name="Aerts A."/>
            <person name="Otillar R.P."/>
            <person name="Terry A.Y."/>
            <person name="Boore J.L."/>
            <person name="Simakov O."/>
            <person name="Marletaz F."/>
            <person name="Cho S.-J."/>
            <person name="Edsinger-Gonzales E."/>
            <person name="Havlak P."/>
            <person name="Kuo D.-H."/>
            <person name="Larsson T."/>
            <person name="Lv J."/>
            <person name="Arendt D."/>
            <person name="Savage R."/>
            <person name="Osoegawa K."/>
            <person name="de Jong P."/>
            <person name="Lindberg D.R."/>
            <person name="Seaver E.C."/>
            <person name="Weisblat D.A."/>
            <person name="Putnam N.H."/>
            <person name="Grigoriev I.V."/>
            <person name="Rokhsar D.S."/>
        </authorList>
    </citation>
    <scope>NUCLEOTIDE SEQUENCE</scope>
</reference>
<evidence type="ECO:0000313" key="4">
    <source>
        <dbReference type="Proteomes" id="UP000015101"/>
    </source>
</evidence>
<evidence type="ECO:0000256" key="1">
    <source>
        <dbReference type="SAM" id="MobiDB-lite"/>
    </source>
</evidence>
<dbReference type="EMBL" id="AMQM01008011">
    <property type="status" value="NOT_ANNOTATED_CDS"/>
    <property type="molecule type" value="Genomic_DNA"/>
</dbReference>